<evidence type="ECO:0000256" key="1">
    <source>
        <dbReference type="ARBA" id="ARBA00000822"/>
    </source>
</evidence>
<dbReference type="CDD" id="cd06543">
    <property type="entry name" value="GH18_PF-ChiA-like"/>
    <property type="match status" value="1"/>
</dbReference>
<evidence type="ECO:0000313" key="10">
    <source>
        <dbReference type="EMBL" id="TGG77377.1"/>
    </source>
</evidence>
<dbReference type="GeneID" id="75183526"/>
<reference evidence="10 11" key="1">
    <citation type="submission" date="2018-10" db="EMBL/GenBank/DDBJ databases">
        <title>Isolation of pseudouridimycin from Streptomyces albus DSM 40763.</title>
        <authorList>
            <person name="Rosenqvist P."/>
            <person name="Metsae-Ketelae M."/>
            <person name="Virta P."/>
        </authorList>
    </citation>
    <scope>NUCLEOTIDE SEQUENCE [LARGE SCALE GENOMIC DNA]</scope>
    <source>
        <strain evidence="10 11">DSM 40763</strain>
    </source>
</reference>
<evidence type="ECO:0000256" key="4">
    <source>
        <dbReference type="ARBA" id="ARBA00022729"/>
    </source>
</evidence>
<proteinExistence type="predicted"/>
<dbReference type="FunFam" id="3.20.20.80:FF:000118">
    <property type="entry name" value="Probable bifunctional chitinase/lysozyme"/>
    <property type="match status" value="1"/>
</dbReference>
<dbReference type="SUPFAM" id="SSF51445">
    <property type="entry name" value="(Trans)glycosidases"/>
    <property type="match status" value="1"/>
</dbReference>
<dbReference type="Proteomes" id="UP000298111">
    <property type="component" value="Unassembled WGS sequence"/>
</dbReference>
<evidence type="ECO:0000256" key="5">
    <source>
        <dbReference type="ARBA" id="ARBA00022801"/>
    </source>
</evidence>
<evidence type="ECO:0000256" key="6">
    <source>
        <dbReference type="ARBA" id="ARBA00023024"/>
    </source>
</evidence>
<protein>
    <recommendedName>
        <fullName evidence="2">chitinase</fullName>
        <ecNumber evidence="2">3.2.1.14</ecNumber>
    </recommendedName>
</protein>
<dbReference type="GO" id="GO:0000272">
    <property type="term" value="P:polysaccharide catabolic process"/>
    <property type="evidence" value="ECO:0007669"/>
    <property type="project" value="UniProtKB-KW"/>
</dbReference>
<dbReference type="AlphaFoldDB" id="A0A6C1C2S0"/>
<accession>A0A6C1C2S0</accession>
<dbReference type="InterPro" id="IPR052750">
    <property type="entry name" value="GH18_Chitinase"/>
</dbReference>
<keyword evidence="3" id="KW-0147">Chitin-binding</keyword>
<dbReference type="EMBL" id="RCIY01000095">
    <property type="protein sequence ID" value="TGG77377.1"/>
    <property type="molecule type" value="Genomic_DNA"/>
</dbReference>
<keyword evidence="8" id="KW-0326">Glycosidase</keyword>
<comment type="caution">
    <text evidence="10">The sequence shown here is derived from an EMBL/GenBank/DDBJ whole genome shotgun (WGS) entry which is preliminary data.</text>
</comment>
<evidence type="ECO:0000256" key="7">
    <source>
        <dbReference type="ARBA" id="ARBA00023277"/>
    </source>
</evidence>
<dbReference type="GO" id="GO:0008843">
    <property type="term" value="F:endochitinase activity"/>
    <property type="evidence" value="ECO:0007669"/>
    <property type="project" value="UniProtKB-EC"/>
</dbReference>
<dbReference type="Gene3D" id="3.20.20.80">
    <property type="entry name" value="Glycosidases"/>
    <property type="match status" value="1"/>
</dbReference>
<organism evidence="10 11">
    <name type="scientific">Streptomyces albus</name>
    <dbReference type="NCBI Taxonomy" id="1888"/>
    <lineage>
        <taxon>Bacteria</taxon>
        <taxon>Bacillati</taxon>
        <taxon>Actinomycetota</taxon>
        <taxon>Actinomycetes</taxon>
        <taxon>Kitasatosporales</taxon>
        <taxon>Streptomycetaceae</taxon>
        <taxon>Streptomyces</taxon>
    </lineage>
</organism>
<dbReference type="GO" id="GO:0008061">
    <property type="term" value="F:chitin binding"/>
    <property type="evidence" value="ECO:0007669"/>
    <property type="project" value="UniProtKB-KW"/>
</dbReference>
<name>A0A6C1C2S0_9ACTN</name>
<dbReference type="PANTHER" id="PTHR42976">
    <property type="entry name" value="BIFUNCTIONAL CHITINASE/LYSOZYME-RELATED"/>
    <property type="match status" value="1"/>
</dbReference>
<keyword evidence="5" id="KW-0378">Hydrolase</keyword>
<dbReference type="GO" id="GO:0006032">
    <property type="term" value="P:chitin catabolic process"/>
    <property type="evidence" value="ECO:0007669"/>
    <property type="project" value="UniProtKB-KW"/>
</dbReference>
<keyword evidence="9" id="KW-0624">Polysaccharide degradation</keyword>
<evidence type="ECO:0000313" key="11">
    <source>
        <dbReference type="Proteomes" id="UP000298111"/>
    </source>
</evidence>
<evidence type="ECO:0000256" key="2">
    <source>
        <dbReference type="ARBA" id="ARBA00012729"/>
    </source>
</evidence>
<dbReference type="PANTHER" id="PTHR42976:SF1">
    <property type="entry name" value="GH18 DOMAIN-CONTAINING PROTEIN-RELATED"/>
    <property type="match status" value="1"/>
</dbReference>
<dbReference type="EC" id="3.2.1.14" evidence="2"/>
<dbReference type="RefSeq" id="WP_016469120.1">
    <property type="nucleotide sequence ID" value="NZ_BBQG01000072.1"/>
</dbReference>
<comment type="catalytic activity">
    <reaction evidence="1">
        <text>Random endo-hydrolysis of N-acetyl-beta-D-glucosaminide (1-&gt;4)-beta-linkages in chitin and chitodextrins.</text>
        <dbReference type="EC" id="3.2.1.14"/>
    </reaction>
</comment>
<evidence type="ECO:0000256" key="8">
    <source>
        <dbReference type="ARBA" id="ARBA00023295"/>
    </source>
</evidence>
<keyword evidence="4" id="KW-0732">Signal</keyword>
<keyword evidence="7" id="KW-0119">Carbohydrate metabolism</keyword>
<dbReference type="InterPro" id="IPR017853">
    <property type="entry name" value="GH"/>
</dbReference>
<evidence type="ECO:0000256" key="3">
    <source>
        <dbReference type="ARBA" id="ARBA00022669"/>
    </source>
</evidence>
<evidence type="ECO:0000256" key="9">
    <source>
        <dbReference type="ARBA" id="ARBA00023326"/>
    </source>
</evidence>
<sequence length="350" mass="36440">MNRTTQTADRRRRTGRGARLLTGTAAAAVVAGGAFLLADDATAGEEPAAAARRPAGTPFAPYVDTSLRPSFDLLDNARETGVEECQLGFVTSAGGACEPRWGGTQELTDNPVARQIPRLRDEGGDVRVSFGGASGTELALACDSSDALAAAYGKVVDTFGLKKIDLDIEGAALPDTAAGERRAKAVAALQRSHPDLDVSYTLPVLPEGLTEPGVKLLENARADGVRISTVNVMAMDYGPSYQGDMGEYATRAATAAHRQVATALGLGDAAAWKALAVTPMIGVNDVGGEVFEPADARQVKAFADEHGLGRLSMWSATRDKPCPGGPKEQADPACSSIRQDPHAFTEAFTG</sequence>
<gene>
    <name evidence="10" type="ORF">D8771_28235</name>
</gene>
<keyword evidence="6" id="KW-0146">Chitin degradation</keyword>